<feature type="region of interest" description="Disordered" evidence="2">
    <location>
        <begin position="94"/>
        <end position="125"/>
    </location>
</feature>
<dbReference type="Proteomes" id="UP000658720">
    <property type="component" value="Unassembled WGS sequence"/>
</dbReference>
<proteinExistence type="predicted"/>
<reference evidence="4 5" key="1">
    <citation type="submission" date="2020-10" db="EMBL/GenBank/DDBJ databases">
        <authorList>
            <person name="Castelo-Branco R."/>
            <person name="Eusebio N."/>
            <person name="Adriana R."/>
            <person name="Vieira A."/>
            <person name="Brugerolle De Fraissinette N."/>
            <person name="Rezende De Castro R."/>
            <person name="Schneider M.P."/>
            <person name="Vasconcelos V."/>
            <person name="Leao P.N."/>
        </authorList>
    </citation>
    <scope>NUCLEOTIDE SEQUENCE [LARGE SCALE GENOMIC DNA]</scope>
    <source>
        <strain evidence="4 5">LEGE 00031</strain>
    </source>
</reference>
<protein>
    <recommendedName>
        <fullName evidence="6">Cell division protein FtsL</fullName>
    </recommendedName>
</protein>
<gene>
    <name evidence="4" type="ORF">IQ217_12780</name>
</gene>
<keyword evidence="3" id="KW-0812">Transmembrane</keyword>
<feature type="transmembrane region" description="Helical" evidence="3">
    <location>
        <begin position="37"/>
        <end position="59"/>
    </location>
</feature>
<evidence type="ECO:0000313" key="4">
    <source>
        <dbReference type="EMBL" id="MBE9254696.1"/>
    </source>
</evidence>
<sequence>MTAQTFKPSSARRPRSRSRKRPEQKFQPEHKWLVWEILFKLGLNGIFVVVSIMAIARLLPHQQTQQAKLNEIQMQVEETEARVKQLRSDFHRSFDPSQSRKIMEELSPRHDPQQRKIILTEPKAP</sequence>
<evidence type="ECO:0000256" key="2">
    <source>
        <dbReference type="SAM" id="MobiDB-lite"/>
    </source>
</evidence>
<evidence type="ECO:0000313" key="5">
    <source>
        <dbReference type="Proteomes" id="UP000658720"/>
    </source>
</evidence>
<name>A0ABR9VUH5_9SYNC</name>
<evidence type="ECO:0008006" key="6">
    <source>
        <dbReference type="Google" id="ProtNLM"/>
    </source>
</evidence>
<keyword evidence="3" id="KW-0472">Membrane</keyword>
<keyword evidence="3" id="KW-1133">Transmembrane helix</keyword>
<feature type="compositionally biased region" description="Basic and acidic residues" evidence="2">
    <location>
        <begin position="101"/>
        <end position="114"/>
    </location>
</feature>
<keyword evidence="1" id="KW-0175">Coiled coil</keyword>
<feature type="compositionally biased region" description="Basic residues" evidence="2">
    <location>
        <begin position="10"/>
        <end position="20"/>
    </location>
</feature>
<evidence type="ECO:0000256" key="3">
    <source>
        <dbReference type="SAM" id="Phobius"/>
    </source>
</evidence>
<keyword evidence="5" id="KW-1185">Reference proteome</keyword>
<feature type="coiled-coil region" evidence="1">
    <location>
        <begin position="62"/>
        <end position="89"/>
    </location>
</feature>
<evidence type="ECO:0000256" key="1">
    <source>
        <dbReference type="SAM" id="Coils"/>
    </source>
</evidence>
<comment type="caution">
    <text evidence="4">The sequence shown here is derived from an EMBL/GenBank/DDBJ whole genome shotgun (WGS) entry which is preliminary data.</text>
</comment>
<dbReference type="EMBL" id="JADEVV010000036">
    <property type="protein sequence ID" value="MBE9254696.1"/>
    <property type="molecule type" value="Genomic_DNA"/>
</dbReference>
<organism evidence="4 5">
    <name type="scientific">Synechocystis salina LEGE 00031</name>
    <dbReference type="NCBI Taxonomy" id="1828736"/>
    <lineage>
        <taxon>Bacteria</taxon>
        <taxon>Bacillati</taxon>
        <taxon>Cyanobacteriota</taxon>
        <taxon>Cyanophyceae</taxon>
        <taxon>Synechococcales</taxon>
        <taxon>Merismopediaceae</taxon>
        <taxon>Synechocystis</taxon>
    </lineage>
</organism>
<dbReference type="RefSeq" id="WP_194020229.1">
    <property type="nucleotide sequence ID" value="NZ_JADEVV010000036.1"/>
</dbReference>
<feature type="region of interest" description="Disordered" evidence="2">
    <location>
        <begin position="1"/>
        <end position="26"/>
    </location>
</feature>
<accession>A0ABR9VUH5</accession>